<comment type="caution">
    <text evidence="13">The sequence shown here is derived from an EMBL/GenBank/DDBJ whole genome shotgun (WGS) entry which is preliminary data.</text>
</comment>
<evidence type="ECO:0000256" key="9">
    <source>
        <dbReference type="ARBA" id="ARBA00023242"/>
    </source>
</evidence>
<evidence type="ECO:0000256" key="8">
    <source>
        <dbReference type="ARBA" id="ARBA00023163"/>
    </source>
</evidence>
<dbReference type="FunFam" id="3.30.160.60:FF:001229">
    <property type="entry name" value="Zinc finger protein 341"/>
    <property type="match status" value="1"/>
</dbReference>
<evidence type="ECO:0000313" key="14">
    <source>
        <dbReference type="Proteomes" id="UP000700334"/>
    </source>
</evidence>
<keyword evidence="3" id="KW-0677">Repeat</keyword>
<keyword evidence="8" id="KW-0804">Transcription</keyword>
<dbReference type="PROSITE" id="PS50157">
    <property type="entry name" value="ZINC_FINGER_C2H2_2"/>
    <property type="match status" value="13"/>
</dbReference>
<evidence type="ECO:0000256" key="6">
    <source>
        <dbReference type="ARBA" id="ARBA00023015"/>
    </source>
</evidence>
<evidence type="ECO:0000256" key="1">
    <source>
        <dbReference type="ARBA" id="ARBA00004123"/>
    </source>
</evidence>
<feature type="domain" description="C2H2-type" evidence="12">
    <location>
        <begin position="780"/>
        <end position="807"/>
    </location>
</feature>
<dbReference type="FunFam" id="3.30.160.60:FF:000679">
    <property type="entry name" value="Zinc finger protein 341"/>
    <property type="match status" value="1"/>
</dbReference>
<dbReference type="AlphaFoldDB" id="A0A8J6AFE5"/>
<feature type="region of interest" description="Disordered" evidence="11">
    <location>
        <begin position="185"/>
        <end position="251"/>
    </location>
</feature>
<feature type="domain" description="C2H2-type" evidence="12">
    <location>
        <begin position="719"/>
        <end position="746"/>
    </location>
</feature>
<feature type="non-terminal residue" evidence="13">
    <location>
        <position position="1"/>
    </location>
</feature>
<dbReference type="InterPro" id="IPR050331">
    <property type="entry name" value="Zinc_finger"/>
</dbReference>
<evidence type="ECO:0000256" key="7">
    <source>
        <dbReference type="ARBA" id="ARBA00023125"/>
    </source>
</evidence>
<comment type="subcellular location">
    <subcellularLocation>
        <location evidence="1">Nucleus</location>
    </subcellularLocation>
</comment>
<feature type="compositionally biased region" description="Pro residues" evidence="11">
    <location>
        <begin position="208"/>
        <end position="237"/>
    </location>
</feature>
<name>A0A8J6AFE5_GALPY</name>
<feature type="region of interest" description="Disordered" evidence="11">
    <location>
        <begin position="828"/>
        <end position="873"/>
    </location>
</feature>
<dbReference type="PROSITE" id="PS00028">
    <property type="entry name" value="ZINC_FINGER_C2H2_1"/>
    <property type="match status" value="9"/>
</dbReference>
<dbReference type="FunFam" id="3.30.160.60:FF:001263">
    <property type="entry name" value="zinc finger protein 341 isoform X1"/>
    <property type="match status" value="1"/>
</dbReference>
<feature type="domain" description="C2H2-type" evidence="12">
    <location>
        <begin position="808"/>
        <end position="827"/>
    </location>
</feature>
<feature type="compositionally biased region" description="Polar residues" evidence="11">
    <location>
        <begin position="509"/>
        <end position="518"/>
    </location>
</feature>
<dbReference type="GO" id="GO:0003700">
    <property type="term" value="F:DNA-binding transcription factor activity"/>
    <property type="evidence" value="ECO:0007669"/>
    <property type="project" value="UniProtKB-ARBA"/>
</dbReference>
<keyword evidence="4 10" id="KW-0863">Zinc-finger</keyword>
<feature type="domain" description="C2H2-type" evidence="12">
    <location>
        <begin position="691"/>
        <end position="718"/>
    </location>
</feature>
<dbReference type="FunFam" id="3.30.160.60:FF:000611">
    <property type="entry name" value="zinc finger protein 341 isoform X1"/>
    <property type="match status" value="1"/>
</dbReference>
<keyword evidence="2" id="KW-0479">Metal-binding</keyword>
<evidence type="ECO:0000256" key="3">
    <source>
        <dbReference type="ARBA" id="ARBA00022737"/>
    </source>
</evidence>
<keyword evidence="5" id="KW-0862">Zinc</keyword>
<evidence type="ECO:0000256" key="2">
    <source>
        <dbReference type="ARBA" id="ARBA00022723"/>
    </source>
</evidence>
<feature type="domain" description="C2H2-type" evidence="12">
    <location>
        <begin position="447"/>
        <end position="474"/>
    </location>
</feature>
<dbReference type="OrthoDB" id="10064525at2759"/>
<dbReference type="SUPFAM" id="SSF57667">
    <property type="entry name" value="beta-beta-alpha zinc fingers"/>
    <property type="match status" value="7"/>
</dbReference>
<evidence type="ECO:0000256" key="10">
    <source>
        <dbReference type="PROSITE-ProRule" id="PRU00042"/>
    </source>
</evidence>
<feature type="region of interest" description="Disordered" evidence="11">
    <location>
        <begin position="495"/>
        <end position="526"/>
    </location>
</feature>
<feature type="domain" description="C2H2-type" evidence="12">
    <location>
        <begin position="570"/>
        <end position="599"/>
    </location>
</feature>
<dbReference type="FunFam" id="3.30.160.60:FF:001132">
    <property type="entry name" value="Zinc finger protein 341"/>
    <property type="match status" value="1"/>
</dbReference>
<feature type="domain" description="C2H2-type" evidence="12">
    <location>
        <begin position="353"/>
        <end position="380"/>
    </location>
</feature>
<evidence type="ECO:0000256" key="11">
    <source>
        <dbReference type="SAM" id="MobiDB-lite"/>
    </source>
</evidence>
<dbReference type="Pfam" id="PF13912">
    <property type="entry name" value="zf-C2H2_6"/>
    <property type="match status" value="2"/>
</dbReference>
<evidence type="ECO:0000256" key="5">
    <source>
        <dbReference type="ARBA" id="ARBA00022833"/>
    </source>
</evidence>
<dbReference type="PANTHER" id="PTHR16515">
    <property type="entry name" value="PR DOMAIN ZINC FINGER PROTEIN"/>
    <property type="match status" value="1"/>
</dbReference>
<feature type="domain" description="C2H2-type" evidence="12">
    <location>
        <begin position="747"/>
        <end position="779"/>
    </location>
</feature>
<feature type="domain" description="C2H2-type" evidence="12">
    <location>
        <begin position="542"/>
        <end position="569"/>
    </location>
</feature>
<dbReference type="Gene3D" id="3.30.160.60">
    <property type="entry name" value="Classic Zinc Finger"/>
    <property type="match status" value="8"/>
</dbReference>
<feature type="domain" description="C2H2-type" evidence="12">
    <location>
        <begin position="86"/>
        <end position="114"/>
    </location>
</feature>
<dbReference type="InterPro" id="IPR036236">
    <property type="entry name" value="Znf_C2H2_sf"/>
</dbReference>
<evidence type="ECO:0000256" key="4">
    <source>
        <dbReference type="ARBA" id="ARBA00022771"/>
    </source>
</evidence>
<dbReference type="EMBL" id="JAGFMF010011643">
    <property type="protein sequence ID" value="KAG8517797.1"/>
    <property type="molecule type" value="Genomic_DNA"/>
</dbReference>
<evidence type="ECO:0000313" key="13">
    <source>
        <dbReference type="EMBL" id="KAG8517797.1"/>
    </source>
</evidence>
<feature type="domain" description="C2H2-type" evidence="12">
    <location>
        <begin position="663"/>
        <end position="685"/>
    </location>
</feature>
<evidence type="ECO:0000259" key="12">
    <source>
        <dbReference type="PROSITE" id="PS50157"/>
    </source>
</evidence>
<keyword evidence="14" id="KW-1185">Reference proteome</keyword>
<dbReference type="GO" id="GO:0005634">
    <property type="term" value="C:nucleus"/>
    <property type="evidence" value="ECO:0007669"/>
    <property type="project" value="UniProtKB-SubCell"/>
</dbReference>
<dbReference type="InterPro" id="IPR013087">
    <property type="entry name" value="Znf_C2H2_type"/>
</dbReference>
<dbReference type="SMART" id="SM00355">
    <property type="entry name" value="ZnF_C2H2"/>
    <property type="match status" value="12"/>
</dbReference>
<feature type="domain" description="C2H2-type" evidence="12">
    <location>
        <begin position="637"/>
        <end position="666"/>
    </location>
</feature>
<feature type="region of interest" description="Disordered" evidence="11">
    <location>
        <begin position="299"/>
        <end position="329"/>
    </location>
</feature>
<feature type="domain" description="C2H2-type" evidence="12">
    <location>
        <begin position="600"/>
        <end position="623"/>
    </location>
</feature>
<dbReference type="FunFam" id="3.30.160.60:FF:001031">
    <property type="entry name" value="zinc finger protein 341 isoform X1"/>
    <property type="match status" value="1"/>
</dbReference>
<dbReference type="FunFam" id="3.30.160.60:FF:000618">
    <property type="entry name" value="zinc finger protein 341 isoform X1"/>
    <property type="match status" value="1"/>
</dbReference>
<organism evidence="13 14">
    <name type="scientific">Galemys pyrenaicus</name>
    <name type="common">Iberian desman</name>
    <name type="synonym">Pyrenean desman</name>
    <dbReference type="NCBI Taxonomy" id="202257"/>
    <lineage>
        <taxon>Eukaryota</taxon>
        <taxon>Metazoa</taxon>
        <taxon>Chordata</taxon>
        <taxon>Craniata</taxon>
        <taxon>Vertebrata</taxon>
        <taxon>Euteleostomi</taxon>
        <taxon>Mammalia</taxon>
        <taxon>Eutheria</taxon>
        <taxon>Laurasiatheria</taxon>
        <taxon>Eulipotyphla</taxon>
        <taxon>Talpidae</taxon>
        <taxon>Galemys</taxon>
    </lineage>
</organism>
<protein>
    <submittedName>
        <fullName evidence="13">Zinc finger protein 341</fullName>
    </submittedName>
</protein>
<dbReference type="Proteomes" id="UP000700334">
    <property type="component" value="Unassembled WGS sequence"/>
</dbReference>
<keyword evidence="9" id="KW-0539">Nucleus</keyword>
<keyword evidence="6" id="KW-0805">Transcription regulation</keyword>
<dbReference type="GO" id="GO:0008270">
    <property type="term" value="F:zinc ion binding"/>
    <property type="evidence" value="ECO:0007669"/>
    <property type="project" value="UniProtKB-KW"/>
</dbReference>
<proteinExistence type="predicted"/>
<accession>A0A8J6AFE5</accession>
<dbReference type="GO" id="GO:0003677">
    <property type="term" value="F:DNA binding"/>
    <property type="evidence" value="ECO:0007669"/>
    <property type="project" value="UniProtKB-KW"/>
</dbReference>
<gene>
    <name evidence="13" type="ORF">J0S82_020458</name>
</gene>
<dbReference type="PANTHER" id="PTHR16515:SF49">
    <property type="entry name" value="GASTRULA ZINC FINGER PROTEIN XLCGF49.1-LIKE-RELATED"/>
    <property type="match status" value="1"/>
</dbReference>
<reference evidence="13" key="1">
    <citation type="journal article" date="2021" name="Evol. Appl.">
        <title>The genome of the Pyrenean desman and the effects of bottlenecks and inbreeding on the genomic landscape of an endangered species.</title>
        <authorList>
            <person name="Escoda L."/>
            <person name="Castresana J."/>
        </authorList>
    </citation>
    <scope>NUCLEOTIDE SEQUENCE</scope>
    <source>
        <strain evidence="13">IBE-C5619</strain>
    </source>
</reference>
<dbReference type="FunFam" id="3.30.160.60:FF:001225">
    <property type="entry name" value="zinc finger protein 341 isoform X2"/>
    <property type="match status" value="1"/>
</dbReference>
<dbReference type="Pfam" id="PF00096">
    <property type="entry name" value="zf-C2H2"/>
    <property type="match status" value="5"/>
</dbReference>
<sequence length="947" mass="102592">PGFGSRGGGGSKMAQTIFEALEGTVGASYWLGPPSQEAASLFSGMDNQTVLAVQSLLDGQGAVPDPTGQSVNAPPAIQPLDDEDVFLCGKCKKQFNSLPAFMTHKREQCQGSAPPLATVSLAANNIYTPSAPPAAIQQAPPPASRQISTYITVPPSPLIQTLVQGNILVSDDVLMSAMSAFTSLDQPMPQGPPPVQSSLNMHSAPSYLPQPPPPPPPPPPLPPPPPPQPPPPPPQNLGPPGRANPGGSGVVEVYNAPAPLAGSGTVEIQALGMQPYPPLEVPNQCVEAPVYPTPPVYSPGKQGFKPKGPNPAAPLTNATGGTVTAFDSPPTLKARRAKGASGLQEGKPKAQKLKCSYCDKSFTKNFDLQQHIRRYSGLWTVQQPFRPLSTGSTCFMEAKTELSREFLVSTRVVPAEMQMPLLAPGNARVTTLLTRLSVHSHTGEKPFQCIACGRAFAQKSNVKKHMQTHKVWPPGRSGGTVSRNSVTVQVMALNPSRQEDEEDTGLGQALSSTPQPQALPTAGEEEGAKLETKQVVLIDSSYLCQFCPSKFSTYFQLKSHMTQHKNEQVYKCVVKSCAQTFPKLDTFLEHIKSHQEELSYRCHLCGKDFPSLYDLGVHQYSHSLLPQHSPKKDSAGYKCVKCVNKYSTPEALEHHLQTATHNFPCPHCQKVFPCERYLRRHLPTHGSGGRFKCQVCKKFFRREHYLKLHAHIHSGEKPYKCSVCESAFNRKDKLKRHMLIHEPFKKYKCPFSTHTGCSKEFNRPDKLKAHILSHSGMKLHKCALCSKSFSRRAHLAEHQRAHTGNYKFRCAGCAKGFSRHKYLRDHRCRIGPQKDKDLPTRRAPRRRAAPRGGSTGGRKVVTPLPDPLGLEELKDTGAGAVPEAAPGKPPFSGPDAVLSIVVGGEPELVVPGHAEGLGSNLALAELQAGAEGPCAMLAVPVYIQASE</sequence>
<keyword evidence="7" id="KW-0238">DNA-binding</keyword>
<dbReference type="GO" id="GO:0045893">
    <property type="term" value="P:positive regulation of DNA-templated transcription"/>
    <property type="evidence" value="ECO:0007669"/>
    <property type="project" value="UniProtKB-ARBA"/>
</dbReference>